<dbReference type="EMBL" id="PFFQ01000019">
    <property type="protein sequence ID" value="PIW17824.1"/>
    <property type="molecule type" value="Genomic_DNA"/>
</dbReference>
<organism evidence="1 2">
    <name type="scientific">bacterium (Candidatus Blackallbacteria) CG17_big_fil_post_rev_8_21_14_2_50_48_46</name>
    <dbReference type="NCBI Taxonomy" id="2014261"/>
    <lineage>
        <taxon>Bacteria</taxon>
        <taxon>Candidatus Blackallbacteria</taxon>
    </lineage>
</organism>
<name>A0A2M7G7U5_9BACT</name>
<protein>
    <submittedName>
        <fullName evidence="1">Uncharacterized protein</fullName>
    </submittedName>
</protein>
<dbReference type="AlphaFoldDB" id="A0A2M7G7U5"/>
<gene>
    <name evidence="1" type="ORF">COW36_07080</name>
</gene>
<reference evidence="1 2" key="1">
    <citation type="submission" date="2017-09" db="EMBL/GenBank/DDBJ databases">
        <title>Depth-based differentiation of microbial function through sediment-hosted aquifers and enrichment of novel symbionts in the deep terrestrial subsurface.</title>
        <authorList>
            <person name="Probst A.J."/>
            <person name="Ladd B."/>
            <person name="Jarett J.K."/>
            <person name="Geller-Mcgrath D.E."/>
            <person name="Sieber C.M."/>
            <person name="Emerson J.B."/>
            <person name="Anantharaman K."/>
            <person name="Thomas B.C."/>
            <person name="Malmstrom R."/>
            <person name="Stieglmeier M."/>
            <person name="Klingl A."/>
            <person name="Woyke T."/>
            <person name="Ryan C.M."/>
            <person name="Banfield J.F."/>
        </authorList>
    </citation>
    <scope>NUCLEOTIDE SEQUENCE [LARGE SCALE GENOMIC DNA]</scope>
    <source>
        <strain evidence="1">CG17_big_fil_post_rev_8_21_14_2_50_48_46</strain>
    </source>
</reference>
<comment type="caution">
    <text evidence="1">The sequence shown here is derived from an EMBL/GenBank/DDBJ whole genome shotgun (WGS) entry which is preliminary data.</text>
</comment>
<dbReference type="Proteomes" id="UP000231019">
    <property type="component" value="Unassembled WGS sequence"/>
</dbReference>
<accession>A0A2M7G7U5</accession>
<evidence type="ECO:0000313" key="1">
    <source>
        <dbReference type="EMBL" id="PIW17824.1"/>
    </source>
</evidence>
<proteinExistence type="predicted"/>
<sequence length="203" mass="22423">MQVTPPEISALMQSMQPAVPLMNLLEGYQDLQSVMAVLEAQQSFDLQNNTARFNENEGLLPLPEAGDRLRYLGYFLSAGLDAQRPIQIELNLGRPLAGHPFILILKAFSLLGTHRFRLVQGLSLTQEALASAKGQVAFSFEPLATLLRDPARITGFQVYLMKPKFDPASASPIETVYTEPETESGVVRAAPNLNVYKHIDTRV</sequence>
<evidence type="ECO:0000313" key="2">
    <source>
        <dbReference type="Proteomes" id="UP000231019"/>
    </source>
</evidence>